<evidence type="ECO:0000256" key="3">
    <source>
        <dbReference type="ARBA" id="ARBA00023069"/>
    </source>
</evidence>
<keyword evidence="3" id="KW-0969">Cilium</keyword>
<protein>
    <recommendedName>
        <fullName evidence="9">Radial spokehead-like protein</fullName>
    </recommendedName>
</protein>
<comment type="subcellular location">
    <subcellularLocation>
        <location evidence="1">Cytoplasm</location>
        <location evidence="1">Cytoskeleton</location>
        <location evidence="1">Cilium axoneme</location>
    </subcellularLocation>
</comment>
<keyword evidence="5" id="KW-0966">Cell projection</keyword>
<feature type="compositionally biased region" description="Acidic residues" evidence="6">
    <location>
        <begin position="327"/>
        <end position="344"/>
    </location>
</feature>
<keyword evidence="2" id="KW-0963">Cytoplasm</keyword>
<evidence type="ECO:0000313" key="7">
    <source>
        <dbReference type="EMBL" id="SZX61868.1"/>
    </source>
</evidence>
<dbReference type="AlphaFoldDB" id="A0A383V8H9"/>
<accession>A0A383V8H9</accession>
<evidence type="ECO:0000313" key="8">
    <source>
        <dbReference type="Proteomes" id="UP000256970"/>
    </source>
</evidence>
<evidence type="ECO:0000256" key="2">
    <source>
        <dbReference type="ARBA" id="ARBA00022490"/>
    </source>
</evidence>
<proteinExistence type="predicted"/>
<dbReference type="PANTHER" id="PTHR13159">
    <property type="entry name" value="RADIAL SPOKEHEAD-RELATED"/>
    <property type="match status" value="1"/>
</dbReference>
<keyword evidence="4" id="KW-0206">Cytoskeleton</keyword>
<name>A0A383V8H9_TETOB</name>
<dbReference type="GO" id="GO:0035082">
    <property type="term" value="P:axoneme assembly"/>
    <property type="evidence" value="ECO:0007669"/>
    <property type="project" value="TreeGrafter"/>
</dbReference>
<evidence type="ECO:0000256" key="4">
    <source>
        <dbReference type="ARBA" id="ARBA00023212"/>
    </source>
</evidence>
<dbReference type="Proteomes" id="UP000256970">
    <property type="component" value="Unassembled WGS sequence"/>
</dbReference>
<dbReference type="Pfam" id="PF04712">
    <property type="entry name" value="Radial_spoke"/>
    <property type="match status" value="2"/>
</dbReference>
<sequence length="448" mass="47998">MASSSAAQVQEALALLQKTSSTDGGSLYEQLTNLIVKVLDEKPANPVDVLETALLNKKAAGGAGNTEVVGPAASIADTARTVAATKLFGASDVPIDPETGEPVEVDTPNEYECEDILGDAALFDALGVGLGRREMMDVALAVKKLGEDPRKAVATVRFFGKFFGTHADYYVFETTLKSPPEEPEQQPGEAEVPLEWNSGSNGYVYWVSNYLGGPLTQLPHVTPAQIKAARSLKRLLTGRLSSAVSSYPVFPGNEANFLRAQIARISCTTVVCPAGLFVVNEEGGLENAEEYSQLPAREMGATANWSHRYPHLKKQGRCVVHKREAPEGEEDSFEWTEEEQEEGPEQLAALEGDEEVGGGAAWSPLFSSSNEHVKNQVAGLRSNLWPGAACACQGSRFTNIYVGWGVKNAPFVPLPPPPVSREYDAALVESAELPPKPKPEGDGEGQDE</sequence>
<organism evidence="7 8">
    <name type="scientific">Tetradesmus obliquus</name>
    <name type="common">Green alga</name>
    <name type="synonym">Acutodesmus obliquus</name>
    <dbReference type="NCBI Taxonomy" id="3088"/>
    <lineage>
        <taxon>Eukaryota</taxon>
        <taxon>Viridiplantae</taxon>
        <taxon>Chlorophyta</taxon>
        <taxon>core chlorophytes</taxon>
        <taxon>Chlorophyceae</taxon>
        <taxon>CS clade</taxon>
        <taxon>Sphaeropleales</taxon>
        <taxon>Scenedesmaceae</taxon>
        <taxon>Tetradesmus</taxon>
    </lineage>
</organism>
<evidence type="ECO:0008006" key="9">
    <source>
        <dbReference type="Google" id="ProtNLM"/>
    </source>
</evidence>
<dbReference type="EMBL" id="FNXT01000182">
    <property type="protein sequence ID" value="SZX61868.1"/>
    <property type="molecule type" value="Genomic_DNA"/>
</dbReference>
<feature type="region of interest" description="Disordered" evidence="6">
    <location>
        <begin position="426"/>
        <end position="448"/>
    </location>
</feature>
<dbReference type="GO" id="GO:0060294">
    <property type="term" value="P:cilium movement involved in cell motility"/>
    <property type="evidence" value="ECO:0007669"/>
    <property type="project" value="InterPro"/>
</dbReference>
<evidence type="ECO:0000256" key="6">
    <source>
        <dbReference type="SAM" id="MobiDB-lite"/>
    </source>
</evidence>
<dbReference type="STRING" id="3088.A0A383V8H9"/>
<dbReference type="CDD" id="cd22963">
    <property type="entry name" value="DD_CrRSP4-like"/>
    <property type="match status" value="1"/>
</dbReference>
<evidence type="ECO:0000256" key="1">
    <source>
        <dbReference type="ARBA" id="ARBA00004430"/>
    </source>
</evidence>
<reference evidence="7 8" key="1">
    <citation type="submission" date="2016-10" db="EMBL/GenBank/DDBJ databases">
        <authorList>
            <person name="Cai Z."/>
        </authorList>
    </citation>
    <scope>NUCLEOTIDE SEQUENCE [LARGE SCALE GENOMIC DNA]</scope>
</reference>
<dbReference type="PANTHER" id="PTHR13159:SF0">
    <property type="entry name" value="RADIAL SPOKE HEAD 6 HOMOLOG A"/>
    <property type="match status" value="1"/>
</dbReference>
<keyword evidence="8" id="KW-1185">Reference proteome</keyword>
<feature type="region of interest" description="Disordered" evidence="6">
    <location>
        <begin position="323"/>
        <end position="345"/>
    </location>
</feature>
<evidence type="ECO:0000256" key="5">
    <source>
        <dbReference type="ARBA" id="ARBA00023273"/>
    </source>
</evidence>
<dbReference type="GO" id="GO:0001534">
    <property type="term" value="C:radial spoke"/>
    <property type="evidence" value="ECO:0007669"/>
    <property type="project" value="InterPro"/>
</dbReference>
<gene>
    <name evidence="7" type="ORF">BQ4739_LOCUS2429</name>
</gene>
<dbReference type="InterPro" id="IPR006802">
    <property type="entry name" value="Radial_spoke"/>
</dbReference>